<dbReference type="PANTHER" id="PTHR12697">
    <property type="entry name" value="PBS LYASE HEAT-LIKE PROTEIN"/>
    <property type="match status" value="1"/>
</dbReference>
<dbReference type="InterPro" id="IPR011989">
    <property type="entry name" value="ARM-like"/>
</dbReference>
<dbReference type="Gene3D" id="1.25.10.10">
    <property type="entry name" value="Leucine-rich Repeat Variant"/>
    <property type="match status" value="1"/>
</dbReference>
<feature type="transmembrane region" description="Helical" evidence="1">
    <location>
        <begin position="81"/>
        <end position="99"/>
    </location>
</feature>
<feature type="transmembrane region" description="Helical" evidence="1">
    <location>
        <begin position="186"/>
        <end position="207"/>
    </location>
</feature>
<dbReference type="PANTHER" id="PTHR12697:SF5">
    <property type="entry name" value="DEOXYHYPUSINE HYDROXYLASE"/>
    <property type="match status" value="1"/>
</dbReference>
<feature type="transmembrane region" description="Helical" evidence="1">
    <location>
        <begin position="236"/>
        <end position="254"/>
    </location>
</feature>
<keyword evidence="1" id="KW-1133">Transmembrane helix</keyword>
<dbReference type="InterPro" id="IPR016024">
    <property type="entry name" value="ARM-type_fold"/>
</dbReference>
<organism evidence="2 3">
    <name type="scientific">Ohtaekwangia kribbensis</name>
    <dbReference type="NCBI Taxonomy" id="688913"/>
    <lineage>
        <taxon>Bacteria</taxon>
        <taxon>Pseudomonadati</taxon>
        <taxon>Bacteroidota</taxon>
        <taxon>Cytophagia</taxon>
        <taxon>Cytophagales</taxon>
        <taxon>Fulvivirgaceae</taxon>
        <taxon>Ohtaekwangia</taxon>
    </lineage>
</organism>
<dbReference type="RefSeq" id="WP_377580254.1">
    <property type="nucleotide sequence ID" value="NZ_JBHTKA010000007.1"/>
</dbReference>
<dbReference type="Proteomes" id="UP001597112">
    <property type="component" value="Unassembled WGS sequence"/>
</dbReference>
<keyword evidence="1" id="KW-0472">Membrane</keyword>
<feature type="transmembrane region" description="Helical" evidence="1">
    <location>
        <begin position="408"/>
        <end position="427"/>
    </location>
</feature>
<dbReference type="SUPFAM" id="SSF51206">
    <property type="entry name" value="cAMP-binding domain-like"/>
    <property type="match status" value="1"/>
</dbReference>
<feature type="transmembrane region" description="Helical" evidence="1">
    <location>
        <begin position="56"/>
        <end position="74"/>
    </location>
</feature>
<feature type="transmembrane region" description="Helical" evidence="1">
    <location>
        <begin position="383"/>
        <end position="402"/>
    </location>
</feature>
<evidence type="ECO:0000313" key="3">
    <source>
        <dbReference type="Proteomes" id="UP001597112"/>
    </source>
</evidence>
<evidence type="ECO:0008006" key="4">
    <source>
        <dbReference type="Google" id="ProtNLM"/>
    </source>
</evidence>
<dbReference type="Gene3D" id="2.60.120.10">
    <property type="entry name" value="Jelly Rolls"/>
    <property type="match status" value="1"/>
</dbReference>
<protein>
    <recommendedName>
        <fullName evidence="4">Cyclic nucleotide-binding domain-containing protein</fullName>
    </recommendedName>
</protein>
<feature type="transmembrane region" description="Helical" evidence="1">
    <location>
        <begin position="274"/>
        <end position="294"/>
    </location>
</feature>
<reference evidence="3" key="1">
    <citation type="journal article" date="2019" name="Int. J. Syst. Evol. Microbiol.">
        <title>The Global Catalogue of Microorganisms (GCM) 10K type strain sequencing project: providing services to taxonomists for standard genome sequencing and annotation.</title>
        <authorList>
            <consortium name="The Broad Institute Genomics Platform"/>
            <consortium name="The Broad Institute Genome Sequencing Center for Infectious Disease"/>
            <person name="Wu L."/>
            <person name="Ma J."/>
        </authorList>
    </citation>
    <scope>NUCLEOTIDE SEQUENCE [LARGE SCALE GENOMIC DNA]</scope>
    <source>
        <strain evidence="3">CCUG 58938</strain>
    </source>
</reference>
<evidence type="ECO:0000313" key="2">
    <source>
        <dbReference type="EMBL" id="MFD1000799.1"/>
    </source>
</evidence>
<evidence type="ECO:0000256" key="1">
    <source>
        <dbReference type="SAM" id="Phobius"/>
    </source>
</evidence>
<dbReference type="CDD" id="cd06174">
    <property type="entry name" value="MFS"/>
    <property type="match status" value="1"/>
</dbReference>
<gene>
    <name evidence="2" type="ORF">ACFQ21_15845</name>
</gene>
<feature type="transmembrane region" description="Helical" evidence="1">
    <location>
        <begin position="147"/>
        <end position="166"/>
    </location>
</feature>
<keyword evidence="1" id="KW-0812">Transmembrane</keyword>
<feature type="transmembrane region" description="Helical" evidence="1">
    <location>
        <begin position="21"/>
        <end position="44"/>
    </location>
</feature>
<comment type="caution">
    <text evidence="2">The sequence shown here is derived from an EMBL/GenBank/DDBJ whole genome shotgun (WGS) entry which is preliminary data.</text>
</comment>
<dbReference type="SUPFAM" id="SSF48371">
    <property type="entry name" value="ARM repeat"/>
    <property type="match status" value="1"/>
</dbReference>
<accession>A0ABW3K3S9</accession>
<sequence length="1062" mass="121514">MRAQILQFLDVKSGEGTRVGLLLMMSFFMGFFLATISVASQTLFLQHFDEKADLPMALLVSGVFGLVATILYNFLQNRIPFQSLAILSLLVITGLTAFIEFGESFFSDSNAIFFFGFTMIIPFSFMLYLNFWGTFSRLFNLRQSKRLVGTVDMGGLIASFIAFFSIPQLLNPKMFFEGSQGLSIESLYTISLVCAILFLLTFIFLSVKYLSQGRTFAEEKAIYQKLRFNDFRQNRYIFYMSLFVVASMMALNFVDYSFLNVTTLFFTDQERLGSFISYFEGTIVVFCFLFQTVATDRIIQEYGMRVAILINPLLIGLFTLAAIGLGVVFGYSPADNSFVIFFLMIAVSKLFIRSLKDSLDNPSFKLYLLPIESHIRIDVQTKIEGLVTAFASLLAGGLIILINRVELFTLLYISIFTFPLLIIWYIVANRMHVNYRYTLQDTLLRNKSRISGQSEKKYTVSTVLEKEIDSTAEDKVLYGLTLMEKLEPALFESTITRLANSESPLIRKYAQEKIQALGLQSDTPKTEIRSLAERAYGELEDSDLLSISPEKLLKLSKSVKQGDRILSAKLLRKLISQKTIFILLELLRDADPKVRYEALYTARKVKRQETWPVLIELLGSPSYSHHAAAALKEVGESVLPTLEAAFHKSGQSDLVMLRIVQIMGRIGGRYSLQLQWKKADYPDKRIVKQILYSLRYQNYQARGREVRDVMNLLENEISKTIWNLAALDELPDTNEFFFLKQALQEEVSENYDQIYMLLSILYDPQSVQLVRENIETRDPDNIAFAMELLDLFIDQELKPKLLPLLDDSPTAVKLKHLQLHFARESYNPIQVINYILNRDFNLNNRWTKACAIHASAFIPDFRTSRGLVAQMFNSDKLLQETAAWVIYHKDRKTYQAIVERLPERDKKFIDASIENNQLLDGLNDGFFLWIEMVMFIKQMPAFADIHGSLLADLADKITPLDMDPGERIKFNHDPHNTPLLLMAFGNVTLKNNGNEITRIKQGSIYGELFSDGYVAPVQEIEATQRSVVFKINLMDFYFVMANHHELVQGLLKNVTQESKQLS</sequence>
<name>A0ABW3K3S9_9BACT</name>
<feature type="transmembrane region" description="Helical" evidence="1">
    <location>
        <begin position="306"/>
        <end position="331"/>
    </location>
</feature>
<proteinExistence type="predicted"/>
<dbReference type="InterPro" id="IPR018490">
    <property type="entry name" value="cNMP-bd_dom_sf"/>
</dbReference>
<dbReference type="InterPro" id="IPR014710">
    <property type="entry name" value="RmlC-like_jellyroll"/>
</dbReference>
<feature type="transmembrane region" description="Helical" evidence="1">
    <location>
        <begin position="111"/>
        <end position="135"/>
    </location>
</feature>
<keyword evidence="3" id="KW-1185">Reference proteome</keyword>
<dbReference type="EMBL" id="JBHTKA010000007">
    <property type="protein sequence ID" value="MFD1000799.1"/>
    <property type="molecule type" value="Genomic_DNA"/>
</dbReference>